<evidence type="ECO:0000256" key="4">
    <source>
        <dbReference type="ARBA" id="ARBA00022452"/>
    </source>
</evidence>
<dbReference type="InterPro" id="IPR012910">
    <property type="entry name" value="Plug_dom"/>
</dbReference>
<dbReference type="InterPro" id="IPR000531">
    <property type="entry name" value="Beta-barrel_TonB"/>
</dbReference>
<dbReference type="InterPro" id="IPR039426">
    <property type="entry name" value="TonB-dep_rcpt-like"/>
</dbReference>
<dbReference type="Gene3D" id="2.40.170.20">
    <property type="entry name" value="TonB-dependent receptor, beta-barrel domain"/>
    <property type="match status" value="1"/>
</dbReference>
<evidence type="ECO:0000256" key="11">
    <source>
        <dbReference type="ARBA" id="ARBA00023136"/>
    </source>
</evidence>
<keyword evidence="10 15" id="KW-0798">TonB box</keyword>
<keyword evidence="13 14" id="KW-0998">Cell outer membrane</keyword>
<comment type="subcellular location">
    <subcellularLocation>
        <location evidence="1 14">Cell outer membrane</location>
        <topology evidence="1 14">Multi-pass membrane protein</topology>
    </subcellularLocation>
</comment>
<keyword evidence="8" id="KW-0408">Iron</keyword>
<organism evidence="19 20">
    <name type="scientific">Janthinobacterium lividum</name>
    <dbReference type="NCBI Taxonomy" id="29581"/>
    <lineage>
        <taxon>Bacteria</taxon>
        <taxon>Pseudomonadati</taxon>
        <taxon>Pseudomonadota</taxon>
        <taxon>Betaproteobacteria</taxon>
        <taxon>Burkholderiales</taxon>
        <taxon>Oxalobacteraceae</taxon>
        <taxon>Janthinobacterium</taxon>
    </lineage>
</organism>
<keyword evidence="7 16" id="KW-0732">Signal</keyword>
<dbReference type="PANTHER" id="PTHR32552:SF68">
    <property type="entry name" value="FERRICHROME OUTER MEMBRANE TRANSPORTER_PHAGE RECEPTOR"/>
    <property type="match status" value="1"/>
</dbReference>
<evidence type="ECO:0000256" key="12">
    <source>
        <dbReference type="ARBA" id="ARBA00023170"/>
    </source>
</evidence>
<comment type="similarity">
    <text evidence="2 14 15">Belongs to the TonB-dependent receptor family.</text>
</comment>
<dbReference type="Pfam" id="PF07715">
    <property type="entry name" value="Plug"/>
    <property type="match status" value="1"/>
</dbReference>
<feature type="signal peptide" evidence="16">
    <location>
        <begin position="1"/>
        <end position="27"/>
    </location>
</feature>
<dbReference type="PANTHER" id="PTHR32552">
    <property type="entry name" value="FERRICHROME IRON RECEPTOR-RELATED"/>
    <property type="match status" value="1"/>
</dbReference>
<evidence type="ECO:0000313" key="20">
    <source>
        <dbReference type="Proteomes" id="UP001237592"/>
    </source>
</evidence>
<keyword evidence="3 14" id="KW-0813">Transport</keyword>
<proteinExistence type="inferred from homology"/>
<evidence type="ECO:0000259" key="17">
    <source>
        <dbReference type="Pfam" id="PF00593"/>
    </source>
</evidence>
<evidence type="ECO:0000256" key="10">
    <source>
        <dbReference type="ARBA" id="ARBA00023077"/>
    </source>
</evidence>
<dbReference type="PROSITE" id="PS52016">
    <property type="entry name" value="TONB_DEPENDENT_REC_3"/>
    <property type="match status" value="1"/>
</dbReference>
<protein>
    <submittedName>
        <fullName evidence="19">TonB-dependent receptor</fullName>
    </submittedName>
</protein>
<feature type="chain" id="PRO_5047532865" evidence="16">
    <location>
        <begin position="28"/>
        <end position="717"/>
    </location>
</feature>
<evidence type="ECO:0000256" key="5">
    <source>
        <dbReference type="ARBA" id="ARBA00022496"/>
    </source>
</evidence>
<evidence type="ECO:0000256" key="7">
    <source>
        <dbReference type="ARBA" id="ARBA00022729"/>
    </source>
</evidence>
<evidence type="ECO:0000256" key="13">
    <source>
        <dbReference type="ARBA" id="ARBA00023237"/>
    </source>
</evidence>
<evidence type="ECO:0000256" key="8">
    <source>
        <dbReference type="ARBA" id="ARBA00023004"/>
    </source>
</evidence>
<sequence length="717" mass="77596">MQHRFRLNTIASLFVAGSATLAPHVFAAESADLAAGQLMDTVVISGSRIAHPSQEVPASIDVVDSARIQDGQIRVNASEALAAVPGLVVQNRQNYAQDLQISSRGFGARSAFGVRGVKLISDGIPASMPDGQGQAATFNLDTAERIEVLRGPFSAIYGNHSGGVIQLFSRDGQNPPSVELNVTGGSYGTSKVDLSAQGQAGGIGYVLDGSRFRTDGFRDHSAATREQAFGKITVKPTSDSKLTIVANSLHQGNTQDPLGATWATFAADPRAGEVDATDTQNPKRTLAERYNTRKSIDHQQIGATYEQSFGDDRLHVMVYGGNRDVIQYQAFNKAFQNTKVDGLLKHSGGVVDFQRQFYGIDTNWLHVNQLAGGKLSTTIGIDYGRSSDDRTGYENYIGEVYGLKGKLRRDEQNVVSSLDPYIQAEWQSGPWLLSAGVRYSKMKVAVDDHFLGNGNDSGSLEFSHTTPVLGLLYKLTPNVNVYASAARGFEAPTLNELFYSGTGGGFNFNLKPATSTNLEAGIKARINNNTHVNAAVFQIKTNDELVVDKSSGGRTSYRNAGKTLRQGMEVSLDSNLPYGFTTKVALTSLHAVYDQAFGNVREGSRLPGVPSANLFAEVAWKDTLDRFGAALESVASNQVYAEDSNSEKPAPGYTVFNARFNAKQNVGNWRFKEFARLNNLFDKTYVGSVIVGDSNKRYYEAAPGRNWLLGVSAQYSF</sequence>
<feature type="domain" description="TonB-dependent receptor plug" evidence="18">
    <location>
        <begin position="54"/>
        <end position="164"/>
    </location>
</feature>
<dbReference type="Gene3D" id="2.170.130.10">
    <property type="entry name" value="TonB-dependent receptor, plug domain"/>
    <property type="match status" value="1"/>
</dbReference>
<keyword evidence="5" id="KW-0410">Iron transport</keyword>
<comment type="caution">
    <text evidence="19">The sequence shown here is derived from an EMBL/GenBank/DDBJ whole genome shotgun (WGS) entry which is preliminary data.</text>
</comment>
<dbReference type="EMBL" id="JAVFKP010000011">
    <property type="protein sequence ID" value="MDQ4629811.1"/>
    <property type="molecule type" value="Genomic_DNA"/>
</dbReference>
<evidence type="ECO:0000256" key="2">
    <source>
        <dbReference type="ARBA" id="ARBA00009810"/>
    </source>
</evidence>
<evidence type="ECO:0000256" key="3">
    <source>
        <dbReference type="ARBA" id="ARBA00022448"/>
    </source>
</evidence>
<dbReference type="RefSeq" id="WP_307780771.1">
    <property type="nucleotide sequence ID" value="NZ_JAVFKP010000011.1"/>
</dbReference>
<keyword evidence="9" id="KW-0406">Ion transport</keyword>
<gene>
    <name evidence="19" type="ORF">RB624_28340</name>
</gene>
<evidence type="ECO:0000256" key="1">
    <source>
        <dbReference type="ARBA" id="ARBA00004571"/>
    </source>
</evidence>
<keyword evidence="4 14" id="KW-1134">Transmembrane beta strand</keyword>
<feature type="domain" description="TonB-dependent receptor-like beta-barrel" evidence="17">
    <location>
        <begin position="253"/>
        <end position="680"/>
    </location>
</feature>
<keyword evidence="6 14" id="KW-0812">Transmembrane</keyword>
<evidence type="ECO:0000256" key="15">
    <source>
        <dbReference type="RuleBase" id="RU003357"/>
    </source>
</evidence>
<dbReference type="InterPro" id="IPR036942">
    <property type="entry name" value="Beta-barrel_TonB_sf"/>
</dbReference>
<dbReference type="SUPFAM" id="SSF56935">
    <property type="entry name" value="Porins"/>
    <property type="match status" value="1"/>
</dbReference>
<keyword evidence="12 19" id="KW-0675">Receptor</keyword>
<evidence type="ECO:0000256" key="9">
    <source>
        <dbReference type="ARBA" id="ARBA00023065"/>
    </source>
</evidence>
<dbReference type="Proteomes" id="UP001237592">
    <property type="component" value="Unassembled WGS sequence"/>
</dbReference>
<dbReference type="InterPro" id="IPR037066">
    <property type="entry name" value="Plug_dom_sf"/>
</dbReference>
<dbReference type="Pfam" id="PF00593">
    <property type="entry name" value="TonB_dep_Rec_b-barrel"/>
    <property type="match status" value="1"/>
</dbReference>
<name>A0ABU0Y522_9BURK</name>
<dbReference type="CDD" id="cd01347">
    <property type="entry name" value="ligand_gated_channel"/>
    <property type="match status" value="1"/>
</dbReference>
<evidence type="ECO:0000256" key="14">
    <source>
        <dbReference type="PROSITE-ProRule" id="PRU01360"/>
    </source>
</evidence>
<keyword evidence="11 14" id="KW-0472">Membrane</keyword>
<evidence type="ECO:0000259" key="18">
    <source>
        <dbReference type="Pfam" id="PF07715"/>
    </source>
</evidence>
<evidence type="ECO:0000256" key="6">
    <source>
        <dbReference type="ARBA" id="ARBA00022692"/>
    </source>
</evidence>
<accession>A0ABU0Y522</accession>
<evidence type="ECO:0000256" key="16">
    <source>
        <dbReference type="SAM" id="SignalP"/>
    </source>
</evidence>
<keyword evidence="20" id="KW-1185">Reference proteome</keyword>
<reference evidence="19 20" key="1">
    <citation type="submission" date="2023-08" db="EMBL/GenBank/DDBJ databases">
        <title>Draft genome sequence of Janthinobacterium lividum.</title>
        <authorList>
            <person name="Chun B.H."/>
            <person name="Lee Y."/>
        </authorList>
    </citation>
    <scope>NUCLEOTIDE SEQUENCE [LARGE SCALE GENOMIC DNA]</scope>
    <source>
        <strain evidence="19 20">AMJK</strain>
    </source>
</reference>
<evidence type="ECO:0000313" key="19">
    <source>
        <dbReference type="EMBL" id="MDQ4629811.1"/>
    </source>
</evidence>